<dbReference type="InterPro" id="IPR011335">
    <property type="entry name" value="Restrct_endonuc-II-like"/>
</dbReference>
<dbReference type="GO" id="GO:0009036">
    <property type="term" value="F:type II site-specific deoxyribonuclease activity"/>
    <property type="evidence" value="ECO:0007669"/>
    <property type="project" value="InterPro"/>
</dbReference>
<dbReference type="EMBL" id="CP052766">
    <property type="protein sequence ID" value="QJR81075.1"/>
    <property type="molecule type" value="Genomic_DNA"/>
</dbReference>
<dbReference type="KEGG" id="apel:CA267_009930"/>
<reference evidence="3" key="1">
    <citation type="submission" date="2014-12" db="EMBL/GenBank/DDBJ databases">
        <title>Complete genome sequence of a multi-drug resistant Klebsiella pneumoniae.</title>
        <authorList>
            <person name="Hua X."/>
            <person name="Chen Q."/>
            <person name="Li X."/>
            <person name="Feng Y."/>
            <person name="Ruan Z."/>
            <person name="Yu Y."/>
        </authorList>
    </citation>
    <scope>NUCLEOTIDE SEQUENCE [LARGE SCALE GENOMIC DNA]</scope>
    <source>
        <strain evidence="3">5.12</strain>
    </source>
</reference>
<dbReference type="Proteomes" id="UP000219285">
    <property type="component" value="Chromosome"/>
</dbReference>
<dbReference type="SUPFAM" id="SSF52980">
    <property type="entry name" value="Restriction endonuclease-like"/>
    <property type="match status" value="1"/>
</dbReference>
<dbReference type="GO" id="GO:0003677">
    <property type="term" value="F:DNA binding"/>
    <property type="evidence" value="ECO:0007669"/>
    <property type="project" value="InterPro"/>
</dbReference>
<dbReference type="AlphaFoldDB" id="A0A6M4MEP3"/>
<dbReference type="InterPro" id="IPR038365">
    <property type="entry name" value="EcoRII_C_sf"/>
</dbReference>
<dbReference type="OrthoDB" id="9797574at2"/>
<dbReference type="Pfam" id="PF09019">
    <property type="entry name" value="EcoRII-C"/>
    <property type="match status" value="1"/>
</dbReference>
<gene>
    <name evidence="2" type="ORF">CA267_009930</name>
</gene>
<organism evidence="2 3">
    <name type="scientific">Alteromonas pelagimontana</name>
    <dbReference type="NCBI Taxonomy" id="1858656"/>
    <lineage>
        <taxon>Bacteria</taxon>
        <taxon>Pseudomonadati</taxon>
        <taxon>Pseudomonadota</taxon>
        <taxon>Gammaproteobacteria</taxon>
        <taxon>Alteromonadales</taxon>
        <taxon>Alteromonadaceae</taxon>
        <taxon>Alteromonas/Salinimonas group</taxon>
        <taxon>Alteromonas</taxon>
    </lineage>
</organism>
<dbReference type="RefSeq" id="WP_075607631.1">
    <property type="nucleotide sequence ID" value="NZ_CP052766.1"/>
</dbReference>
<evidence type="ECO:0000259" key="1">
    <source>
        <dbReference type="Pfam" id="PF09019"/>
    </source>
</evidence>
<dbReference type="GO" id="GO:0009307">
    <property type="term" value="P:DNA restriction-modification system"/>
    <property type="evidence" value="ECO:0007669"/>
    <property type="project" value="InterPro"/>
</dbReference>
<protein>
    <recommendedName>
        <fullName evidence="1">Restriction endonuclease type II EcoRII C-terminal domain-containing protein</fullName>
    </recommendedName>
</protein>
<feature type="domain" description="Restriction endonuclease type II EcoRII C-terminal" evidence="1">
    <location>
        <begin position="4"/>
        <end position="161"/>
    </location>
</feature>
<evidence type="ECO:0000313" key="2">
    <source>
        <dbReference type="EMBL" id="QJR81075.1"/>
    </source>
</evidence>
<name>A0A6M4MEP3_9ALTE</name>
<dbReference type="Gene3D" id="3.40.91.80">
    <property type="match status" value="1"/>
</dbReference>
<reference evidence="2 3" key="2">
    <citation type="submission" date="2020-04" db="EMBL/GenBank/DDBJ databases">
        <title>Complete genome sequence of Alteromonas pelagimontana 5.12T.</title>
        <authorList>
            <person name="Sinha R.K."/>
            <person name="Krishnan K.P."/>
            <person name="Kurian J.P."/>
        </authorList>
    </citation>
    <scope>NUCLEOTIDE SEQUENCE [LARGE SCALE GENOMIC DNA]</scope>
    <source>
        <strain evidence="2 3">5.12</strain>
    </source>
</reference>
<dbReference type="InterPro" id="IPR015109">
    <property type="entry name" value="Restrct_endonuc_II_EcoRII_C"/>
</dbReference>
<proteinExistence type="predicted"/>
<accession>A0A6M4MEP3</accession>
<evidence type="ECO:0000313" key="3">
    <source>
        <dbReference type="Proteomes" id="UP000219285"/>
    </source>
</evidence>
<sequence length="169" mass="19611">MSYQRLKQGFGEHGDDVDEFIKFSLSVQNRRKSRAGHSFENHIEEILIRNSLNFIRGGKTEGKQTPDFLFPGQEAYYDQNFPDGRLRVLAAKTSCKERWRQVLAEANRVSLKHLMTLEPAISVDQTTQMKDMGLQLIVPTVIQRTYTSSQRDYLISFGTFIKETKDLYR</sequence>
<keyword evidence="3" id="KW-1185">Reference proteome</keyword>